<feature type="compositionally biased region" description="Basic and acidic residues" evidence="1">
    <location>
        <begin position="233"/>
        <end position="246"/>
    </location>
</feature>
<name>A0ABP0I212_9DINO</name>
<accession>A0ABP0I212</accession>
<comment type="caution">
    <text evidence="3">The sequence shown here is derived from an EMBL/GenBank/DDBJ whole genome shotgun (WGS) entry which is preliminary data.</text>
</comment>
<dbReference type="InterPro" id="IPR013103">
    <property type="entry name" value="RVT_2"/>
</dbReference>
<evidence type="ECO:0000313" key="4">
    <source>
        <dbReference type="Proteomes" id="UP001642464"/>
    </source>
</evidence>
<organism evidence="3 4">
    <name type="scientific">Durusdinium trenchii</name>
    <dbReference type="NCBI Taxonomy" id="1381693"/>
    <lineage>
        <taxon>Eukaryota</taxon>
        <taxon>Sar</taxon>
        <taxon>Alveolata</taxon>
        <taxon>Dinophyceae</taxon>
        <taxon>Suessiales</taxon>
        <taxon>Symbiodiniaceae</taxon>
        <taxon>Durusdinium</taxon>
    </lineage>
</organism>
<dbReference type="EMBL" id="CAXAMM010002481">
    <property type="protein sequence ID" value="CAK8996308.1"/>
    <property type="molecule type" value="Genomic_DNA"/>
</dbReference>
<feature type="compositionally biased region" description="Acidic residues" evidence="1">
    <location>
        <begin position="316"/>
        <end position="326"/>
    </location>
</feature>
<proteinExistence type="predicted"/>
<evidence type="ECO:0000313" key="3">
    <source>
        <dbReference type="EMBL" id="CAK8996308.1"/>
    </source>
</evidence>
<dbReference type="Proteomes" id="UP001642464">
    <property type="component" value="Unassembled WGS sequence"/>
</dbReference>
<reference evidence="3 4" key="1">
    <citation type="submission" date="2024-02" db="EMBL/GenBank/DDBJ databases">
        <authorList>
            <person name="Chen Y."/>
            <person name="Shah S."/>
            <person name="Dougan E. K."/>
            <person name="Thang M."/>
            <person name="Chan C."/>
        </authorList>
    </citation>
    <scope>NUCLEOTIDE SEQUENCE [LARGE SCALE GENOMIC DNA]</scope>
</reference>
<evidence type="ECO:0000259" key="2">
    <source>
        <dbReference type="Pfam" id="PF07727"/>
    </source>
</evidence>
<keyword evidence="4" id="KW-1185">Reference proteome</keyword>
<sequence length="899" mass="102497">MTKEVLRQKIMEFGETPPDSWRKNQLEARLVELKDQNPEAKVHDDLLKEMNKAAKKKHDLQVFLTQKLGITITGNETISRLLSLGNQAIMENKPPLATDVMGFGKFAPLTYQEVQEQHPDYTGWCRQTSLEETTCWQMTRYLKWIDQQKEAGKTTGMKKGYPIMSSGGTAKAKAFLRPHRIEEPSFSSSTDGTFVKIPMDTSSSEREADEMEQIEAQIHELQRQKAMVSKSSSKKDDELAKTRKKGQETEFGQNIWIFRGTKLLKATPQLLRHASEREEAWAELQEDQPLPWTVTSILEQSKNKTFEDLTKIEPPLDWEEDDDPEIIPDQPGAPPPPRFRHRRKGPEPEQPPAKHHRREALDQQMTEGDESLIALASETPATFLEDEHGSIQIAIDMPDKVFKKIPDHMKPDASQVLKMRWILTWKCDKENPDQKKAKARAVILGYQDPLYETRPTASPTMNKSTRQLFLTLCAAHHFRVEKGDISGAFLQGRECQDQLFIEPLKEITEAMNLPEGSITRLAKAAYGLVQAPLEFYLSVDEFLEQQGFIRQKADPCCWGLFDQSQRPIAWICSHVDDFLFGGAETDLRWQHVKSAITTRFKFGEWEKGKFVQCGVNIEQREDFSFKISQPEFLEQVSEIYIPKQRSKDLEASASPEEQKQMRMPKAQVADLLEANKLLKKAKARQGQRMIIHTLNKEDLMLTTWVDAAYGNRPDLSSTKGVLIGCTDSRILQGELSQVNPIFWCSSKISRVCRSSASAETRAAVDGEDQMYALRFQMAEFLGHHGNEWSPDETVNKVPGALVSDSRNLYDRLSSTVLTLGGAEKRSDIETLCLKEALNANQVHLRWVNGESQLSNSLTKDNEPHQIHMFNERSGRWRIVYDESLVSGRKRKQDGKGPLD</sequence>
<evidence type="ECO:0000256" key="1">
    <source>
        <dbReference type="SAM" id="MobiDB-lite"/>
    </source>
</evidence>
<protein>
    <submittedName>
        <fullName evidence="3">Retrovirus-related Pol polyprotein from transposon RE2 (Retro element 2) (AtRE2)</fullName>
    </submittedName>
</protein>
<gene>
    <name evidence="3" type="ORF">SCF082_LOCUS4729</name>
</gene>
<feature type="region of interest" description="Disordered" evidence="1">
    <location>
        <begin position="305"/>
        <end position="364"/>
    </location>
</feature>
<dbReference type="Pfam" id="PF07727">
    <property type="entry name" value="RVT_2"/>
    <property type="match status" value="1"/>
</dbReference>
<feature type="region of interest" description="Disordered" evidence="1">
    <location>
        <begin position="226"/>
        <end position="246"/>
    </location>
</feature>
<feature type="domain" description="Reverse transcriptase Ty1/copia-type" evidence="2">
    <location>
        <begin position="411"/>
        <end position="636"/>
    </location>
</feature>